<sequence length="212" mass="25096">MFISRKPQHICVWTIILAHAVYPLGIGRLGSDEENKLKDMNIANYFEPFQNCTIIVKIPAKTTSAIQREDLPPIVLELYGLNRRLITEAKFSLQRRRNPSPHCWASFSIFPERNEKIKFDEPNFYKALGLGPDFIDPFWTRQYFIFVTKMKLRIEHYLKNMKYINSQVFGLREILILASKPPESYLSICYYNSYYIDKPIRGMESSQQWYHI</sequence>
<feature type="chain" id="PRO_5013098809" evidence="1">
    <location>
        <begin position="24"/>
        <end position="212"/>
    </location>
</feature>
<protein>
    <submittedName>
        <fullName evidence="2">Uncharacterized protein</fullName>
    </submittedName>
</protein>
<organism evidence="2 3">
    <name type="scientific">Folsomia candida</name>
    <name type="common">Springtail</name>
    <dbReference type="NCBI Taxonomy" id="158441"/>
    <lineage>
        <taxon>Eukaryota</taxon>
        <taxon>Metazoa</taxon>
        <taxon>Ecdysozoa</taxon>
        <taxon>Arthropoda</taxon>
        <taxon>Hexapoda</taxon>
        <taxon>Collembola</taxon>
        <taxon>Entomobryomorpha</taxon>
        <taxon>Isotomoidea</taxon>
        <taxon>Isotomidae</taxon>
        <taxon>Proisotominae</taxon>
        <taxon>Folsomia</taxon>
    </lineage>
</organism>
<keyword evidence="1" id="KW-0732">Signal</keyword>
<feature type="signal peptide" evidence="1">
    <location>
        <begin position="1"/>
        <end position="23"/>
    </location>
</feature>
<reference evidence="2 3" key="1">
    <citation type="submission" date="2015-12" db="EMBL/GenBank/DDBJ databases">
        <title>The genome of Folsomia candida.</title>
        <authorList>
            <person name="Faddeeva A."/>
            <person name="Derks M.F."/>
            <person name="Anvar Y."/>
            <person name="Smit S."/>
            <person name="Van Straalen N."/>
            <person name="Roelofs D."/>
        </authorList>
    </citation>
    <scope>NUCLEOTIDE SEQUENCE [LARGE SCALE GENOMIC DNA]</scope>
    <source>
        <strain evidence="2 3">VU population</strain>
        <tissue evidence="2">Whole body</tissue>
    </source>
</reference>
<gene>
    <name evidence="2" type="ORF">Fcan01_24264</name>
</gene>
<accession>A0A226D8G1</accession>
<name>A0A226D8G1_FOLCA</name>
<proteinExistence type="predicted"/>
<evidence type="ECO:0000256" key="1">
    <source>
        <dbReference type="SAM" id="SignalP"/>
    </source>
</evidence>
<evidence type="ECO:0000313" key="3">
    <source>
        <dbReference type="Proteomes" id="UP000198287"/>
    </source>
</evidence>
<dbReference type="AlphaFoldDB" id="A0A226D8G1"/>
<comment type="caution">
    <text evidence="2">The sequence shown here is derived from an EMBL/GenBank/DDBJ whole genome shotgun (WGS) entry which is preliminary data.</text>
</comment>
<dbReference type="EMBL" id="LNIX01000031">
    <property type="protein sequence ID" value="OXA41037.1"/>
    <property type="molecule type" value="Genomic_DNA"/>
</dbReference>
<dbReference type="Proteomes" id="UP000198287">
    <property type="component" value="Unassembled WGS sequence"/>
</dbReference>
<evidence type="ECO:0000313" key="2">
    <source>
        <dbReference type="EMBL" id="OXA41037.1"/>
    </source>
</evidence>
<keyword evidence="3" id="KW-1185">Reference proteome</keyword>